<gene>
    <name evidence="1" type="primary">CSON012207</name>
</gene>
<dbReference type="EMBL" id="UFQT01000560">
    <property type="protein sequence ID" value="SSX25310.1"/>
    <property type="molecule type" value="Genomic_DNA"/>
</dbReference>
<protein>
    <submittedName>
        <fullName evidence="1">CSON012207 protein</fullName>
    </submittedName>
</protein>
<reference evidence="2" key="2">
    <citation type="submission" date="2018-07" db="EMBL/GenBank/DDBJ databases">
        <authorList>
            <person name="Quirk P.G."/>
            <person name="Krulwich T.A."/>
        </authorList>
    </citation>
    <scope>NUCLEOTIDE SEQUENCE</scope>
</reference>
<dbReference type="VEuPathDB" id="VectorBase:CSON012207"/>
<dbReference type="EMBL" id="UFQS01000560">
    <property type="protein sequence ID" value="SSX04948.1"/>
    <property type="molecule type" value="Genomic_DNA"/>
</dbReference>
<evidence type="ECO:0000313" key="1">
    <source>
        <dbReference type="EMBL" id="SSX04948.1"/>
    </source>
</evidence>
<reference evidence="1" key="1">
    <citation type="submission" date="2018-04" db="EMBL/GenBank/DDBJ databases">
        <authorList>
            <person name="Go L.Y."/>
            <person name="Mitchell J.A."/>
        </authorList>
    </citation>
    <scope>NUCLEOTIDE SEQUENCE</scope>
    <source>
        <tissue evidence="1">Whole organism</tissue>
    </source>
</reference>
<evidence type="ECO:0000313" key="2">
    <source>
        <dbReference type="EMBL" id="SSX25310.1"/>
    </source>
</evidence>
<accession>A0A336KLW3</accession>
<sequence>MHLPTKFAPLESHQRMCNNISYFQKVYRITDEFALPAMRYILCDEKEYSFLFSLHKFESFINYVLDDKFL</sequence>
<name>A0A336KLW3_CULSO</name>
<organism evidence="1">
    <name type="scientific">Culicoides sonorensis</name>
    <name type="common">Biting midge</name>
    <dbReference type="NCBI Taxonomy" id="179676"/>
    <lineage>
        <taxon>Eukaryota</taxon>
        <taxon>Metazoa</taxon>
        <taxon>Ecdysozoa</taxon>
        <taxon>Arthropoda</taxon>
        <taxon>Hexapoda</taxon>
        <taxon>Insecta</taxon>
        <taxon>Pterygota</taxon>
        <taxon>Neoptera</taxon>
        <taxon>Endopterygota</taxon>
        <taxon>Diptera</taxon>
        <taxon>Nematocera</taxon>
        <taxon>Chironomoidea</taxon>
        <taxon>Ceratopogonidae</taxon>
        <taxon>Ceratopogoninae</taxon>
        <taxon>Culicoides</taxon>
        <taxon>Monoculicoides</taxon>
    </lineage>
</organism>
<dbReference type="AlphaFoldDB" id="A0A336KLW3"/>
<proteinExistence type="predicted"/>